<dbReference type="OrthoDB" id="6400110at2"/>
<comment type="similarity">
    <text evidence="1">Belongs to the MaoP family.</text>
</comment>
<dbReference type="EMBL" id="CP026604">
    <property type="protein sequence ID" value="AWB65037.1"/>
    <property type="molecule type" value="Genomic_DNA"/>
</dbReference>
<keyword evidence="4" id="KW-1185">Reference proteome</keyword>
<evidence type="ECO:0000256" key="1">
    <source>
        <dbReference type="ARBA" id="ARBA00093464"/>
    </source>
</evidence>
<dbReference type="Proteomes" id="UP000244441">
    <property type="component" value="Chromosome"/>
</dbReference>
<dbReference type="KEGG" id="cate:C2869_00635"/>
<name>A0A2S0VLF7_9ALTE</name>
<sequence>MMENGINLGQYAYYDNVNFKAGISRSGCFSIKESQLLEQYGERLSSLLSGNIPPCSADEETFVNTICQNGESSMYAVKLWRKYQEAIAATHRKASPFSSKHNNEVSQFMDESFSSELAM</sequence>
<dbReference type="InterPro" id="IPR007335">
    <property type="entry name" value="DUF413"/>
</dbReference>
<dbReference type="AlphaFoldDB" id="A0A2S0VLF7"/>
<accession>A0A2S0VLF7</accession>
<proteinExistence type="inferred from homology"/>
<evidence type="ECO:0000313" key="4">
    <source>
        <dbReference type="Proteomes" id="UP000244441"/>
    </source>
</evidence>
<protein>
    <recommendedName>
        <fullName evidence="2">Macrodomain Ori protein</fullName>
    </recommendedName>
</protein>
<dbReference type="Pfam" id="PF04219">
    <property type="entry name" value="DUF413"/>
    <property type="match status" value="1"/>
</dbReference>
<organism evidence="3 4">
    <name type="scientific">Saccharobesus litoralis</name>
    <dbReference type="NCBI Taxonomy" id="2172099"/>
    <lineage>
        <taxon>Bacteria</taxon>
        <taxon>Pseudomonadati</taxon>
        <taxon>Pseudomonadota</taxon>
        <taxon>Gammaproteobacteria</taxon>
        <taxon>Alteromonadales</taxon>
        <taxon>Alteromonadaceae</taxon>
        <taxon>Saccharobesus</taxon>
    </lineage>
</organism>
<reference evidence="3 4" key="1">
    <citation type="submission" date="2018-01" db="EMBL/GenBank/DDBJ databases">
        <title>Genome sequence of a Cantenovulum-like bacteria.</title>
        <authorList>
            <person name="Tan W.R."/>
            <person name="Lau N.-S."/>
            <person name="Go F."/>
            <person name="Amirul A.-A.A."/>
        </authorList>
    </citation>
    <scope>NUCLEOTIDE SEQUENCE [LARGE SCALE GENOMIC DNA]</scope>
    <source>
        <strain evidence="3 4">CCB-QB4</strain>
    </source>
</reference>
<gene>
    <name evidence="3" type="ORF">C2869_00635</name>
</gene>
<evidence type="ECO:0000313" key="3">
    <source>
        <dbReference type="EMBL" id="AWB65037.1"/>
    </source>
</evidence>
<dbReference type="RefSeq" id="WP_108601116.1">
    <property type="nucleotide sequence ID" value="NZ_CP026604.1"/>
</dbReference>
<evidence type="ECO:0000256" key="2">
    <source>
        <dbReference type="ARBA" id="ARBA00093628"/>
    </source>
</evidence>